<feature type="transmembrane region" description="Helical" evidence="9">
    <location>
        <begin position="93"/>
        <end position="117"/>
    </location>
</feature>
<dbReference type="PROSITE" id="PS50850">
    <property type="entry name" value="MFS"/>
    <property type="match status" value="1"/>
</dbReference>
<feature type="transmembrane region" description="Helical" evidence="9">
    <location>
        <begin position="448"/>
        <end position="465"/>
    </location>
</feature>
<evidence type="ECO:0000313" key="11">
    <source>
        <dbReference type="EMBL" id="CAH1100478.1"/>
    </source>
</evidence>
<dbReference type="AlphaFoldDB" id="A0A9P0CGY8"/>
<dbReference type="InterPro" id="IPR045263">
    <property type="entry name" value="GLUT"/>
</dbReference>
<feature type="transmembrane region" description="Helical" evidence="9">
    <location>
        <begin position="40"/>
        <end position="58"/>
    </location>
</feature>
<dbReference type="PROSITE" id="PS00217">
    <property type="entry name" value="SUGAR_TRANSPORT_2"/>
    <property type="match status" value="1"/>
</dbReference>
<evidence type="ECO:0000256" key="1">
    <source>
        <dbReference type="ARBA" id="ARBA00004651"/>
    </source>
</evidence>
<reference evidence="11" key="1">
    <citation type="submission" date="2022-01" db="EMBL/GenBank/DDBJ databases">
        <authorList>
            <person name="King R."/>
        </authorList>
    </citation>
    <scope>NUCLEOTIDE SEQUENCE</scope>
</reference>
<keyword evidence="2 8" id="KW-0813">Transport</keyword>
<dbReference type="GO" id="GO:0005353">
    <property type="term" value="F:fructose transmembrane transporter activity"/>
    <property type="evidence" value="ECO:0007669"/>
    <property type="project" value="UniProtKB-ARBA"/>
</dbReference>
<dbReference type="NCBIfam" id="TIGR00879">
    <property type="entry name" value="SP"/>
    <property type="match status" value="1"/>
</dbReference>
<evidence type="ECO:0000256" key="6">
    <source>
        <dbReference type="ARBA" id="ARBA00023136"/>
    </source>
</evidence>
<evidence type="ECO:0000256" key="2">
    <source>
        <dbReference type="ARBA" id="ARBA00022448"/>
    </source>
</evidence>
<feature type="transmembrane region" description="Helical" evidence="9">
    <location>
        <begin position="371"/>
        <end position="394"/>
    </location>
</feature>
<organism evidence="11 12">
    <name type="scientific">Psylliodes chrysocephalus</name>
    <dbReference type="NCBI Taxonomy" id="3402493"/>
    <lineage>
        <taxon>Eukaryota</taxon>
        <taxon>Metazoa</taxon>
        <taxon>Ecdysozoa</taxon>
        <taxon>Arthropoda</taxon>
        <taxon>Hexapoda</taxon>
        <taxon>Insecta</taxon>
        <taxon>Pterygota</taxon>
        <taxon>Neoptera</taxon>
        <taxon>Endopterygota</taxon>
        <taxon>Coleoptera</taxon>
        <taxon>Polyphaga</taxon>
        <taxon>Cucujiformia</taxon>
        <taxon>Chrysomeloidea</taxon>
        <taxon>Chrysomelidae</taxon>
        <taxon>Galerucinae</taxon>
        <taxon>Alticini</taxon>
        <taxon>Psylliodes</taxon>
    </lineage>
</organism>
<feature type="transmembrane region" description="Helical" evidence="9">
    <location>
        <begin position="471"/>
        <end position="488"/>
    </location>
</feature>
<dbReference type="SUPFAM" id="SSF103473">
    <property type="entry name" value="MFS general substrate transporter"/>
    <property type="match status" value="1"/>
</dbReference>
<keyword evidence="7" id="KW-0325">Glycoprotein</keyword>
<name>A0A9P0CGY8_9CUCU</name>
<dbReference type="InterPro" id="IPR003663">
    <property type="entry name" value="Sugar/inositol_transpt"/>
</dbReference>
<keyword evidence="4 9" id="KW-0812">Transmembrane</keyword>
<dbReference type="InterPro" id="IPR020846">
    <property type="entry name" value="MFS_dom"/>
</dbReference>
<comment type="subcellular location">
    <subcellularLocation>
        <location evidence="1">Cell membrane</location>
        <topology evidence="1">Multi-pass membrane protein</topology>
    </subcellularLocation>
</comment>
<evidence type="ECO:0000256" key="5">
    <source>
        <dbReference type="ARBA" id="ARBA00022989"/>
    </source>
</evidence>
<dbReference type="EMBL" id="OV651822">
    <property type="protein sequence ID" value="CAH1100478.1"/>
    <property type="molecule type" value="Genomic_DNA"/>
</dbReference>
<gene>
    <name evidence="11" type="ORF">PSYICH_LOCUS1581</name>
</gene>
<dbReference type="InterPro" id="IPR005829">
    <property type="entry name" value="Sugar_transporter_CS"/>
</dbReference>
<evidence type="ECO:0000259" key="10">
    <source>
        <dbReference type="PROSITE" id="PS50850"/>
    </source>
</evidence>
<evidence type="ECO:0000313" key="12">
    <source>
        <dbReference type="Proteomes" id="UP001153636"/>
    </source>
</evidence>
<feature type="domain" description="Major facilitator superfamily (MFS) profile" evidence="10">
    <location>
        <begin position="45"/>
        <end position="492"/>
    </location>
</feature>
<protein>
    <recommendedName>
        <fullName evidence="10">Major facilitator superfamily (MFS) profile domain-containing protein</fullName>
    </recommendedName>
</protein>
<dbReference type="Gene3D" id="1.20.1250.20">
    <property type="entry name" value="MFS general substrate transporter like domains"/>
    <property type="match status" value="1"/>
</dbReference>
<dbReference type="GO" id="GO:1990539">
    <property type="term" value="P:fructose import across plasma membrane"/>
    <property type="evidence" value="ECO:0007669"/>
    <property type="project" value="UniProtKB-ARBA"/>
</dbReference>
<dbReference type="FunFam" id="1.20.1250.20:FF:001511">
    <property type="entry name" value="Solute carrier family 2, facilitated glucose transporter member 5"/>
    <property type="match status" value="1"/>
</dbReference>
<dbReference type="PANTHER" id="PTHR23503">
    <property type="entry name" value="SOLUTE CARRIER FAMILY 2"/>
    <property type="match status" value="1"/>
</dbReference>
<feature type="transmembrane region" description="Helical" evidence="9">
    <location>
        <begin position="153"/>
        <end position="174"/>
    </location>
</feature>
<dbReference type="Pfam" id="PF00083">
    <property type="entry name" value="Sugar_tr"/>
    <property type="match status" value="1"/>
</dbReference>
<feature type="transmembrane region" description="Helical" evidence="9">
    <location>
        <begin position="186"/>
        <end position="203"/>
    </location>
</feature>
<keyword evidence="3" id="KW-1003">Cell membrane</keyword>
<dbReference type="GO" id="GO:0005886">
    <property type="term" value="C:plasma membrane"/>
    <property type="evidence" value="ECO:0007669"/>
    <property type="project" value="UniProtKB-SubCell"/>
</dbReference>
<evidence type="ECO:0000256" key="7">
    <source>
        <dbReference type="ARBA" id="ARBA00023180"/>
    </source>
</evidence>
<keyword evidence="5 9" id="KW-1133">Transmembrane helix</keyword>
<dbReference type="OrthoDB" id="4540492at2759"/>
<comment type="similarity">
    <text evidence="8">Belongs to the major facilitator superfamily. Sugar transporter (TC 2.A.1.1) family.</text>
</comment>
<keyword evidence="6 9" id="KW-0472">Membrane</keyword>
<feature type="transmembrane region" description="Helical" evidence="9">
    <location>
        <begin position="215"/>
        <end position="237"/>
    </location>
</feature>
<dbReference type="Proteomes" id="UP001153636">
    <property type="component" value="Chromosome 10"/>
</dbReference>
<accession>A0A9P0CGY8</accession>
<dbReference type="PRINTS" id="PR00171">
    <property type="entry name" value="SUGRTRNSPORT"/>
</dbReference>
<evidence type="ECO:0000256" key="9">
    <source>
        <dbReference type="SAM" id="Phobius"/>
    </source>
</evidence>
<dbReference type="InterPro" id="IPR005828">
    <property type="entry name" value="MFS_sugar_transport-like"/>
</dbReference>
<dbReference type="PROSITE" id="PS00216">
    <property type="entry name" value="SUGAR_TRANSPORT_1"/>
    <property type="match status" value="1"/>
</dbReference>
<evidence type="ECO:0000256" key="3">
    <source>
        <dbReference type="ARBA" id="ARBA00022475"/>
    </source>
</evidence>
<feature type="transmembrane region" description="Helical" evidence="9">
    <location>
        <begin position="347"/>
        <end position="364"/>
    </location>
</feature>
<dbReference type="PANTHER" id="PTHR23503:SF127">
    <property type="entry name" value="FI08437P-RELATED"/>
    <property type="match status" value="1"/>
</dbReference>
<feature type="transmembrane region" description="Helical" evidence="9">
    <location>
        <begin position="124"/>
        <end position="141"/>
    </location>
</feature>
<proteinExistence type="inferred from homology"/>
<feature type="transmembrane region" description="Helical" evidence="9">
    <location>
        <begin position="400"/>
        <end position="427"/>
    </location>
</feature>
<sequence length="534" mass="58350">MEQGRDSESLFKRSDIPIRPLSRQLPYSDISIERPGWSTLLILAGVLTTLGLSLPVGYNIGVVNTPAEVIKNFCQEAIKERYSTSVTFYQLDLIWSSIVAIFLVGAAIGSLGGSVLADKIGRKGVLFVCSILGTLAAAVFVSSRPLMSIELLFLGRLLIGLCSGLTTSVVPMYLTELAPLELRGSTGVLCPLGVTIGVLAGQIVSMRDLLGNYNYWPHCIAAYVIPLILCALLLPILPESPKYLFVIKNEHHKAFQQLKKLRNIGEDSLSAEIEELKKEQLDNEKNIGANWNIGRVVTDRSLLLPLLLVCFLQAGQQLSGINAVFFYSTEIFHVAGLSDQESELATIGSGLCNCFMAILSIWTMSAFNRRLCILISTATSAAFLVLLGISIMYINSYSFVPYLSIVGVLGFVLSYGIGLGPIPYFVGSELFEVGPRPSAMALGSMSNWSGNFVIGLTFPIMQYYIGPASFFLFALIVIGLFAFVSYYLPETRGRDIKEIVELCNRGLYSKPLQSRISASSPESQKMNCYRNGVL</sequence>
<keyword evidence="12" id="KW-1185">Reference proteome</keyword>
<dbReference type="InterPro" id="IPR036259">
    <property type="entry name" value="MFS_trans_sf"/>
</dbReference>
<evidence type="ECO:0000256" key="8">
    <source>
        <dbReference type="RuleBase" id="RU003346"/>
    </source>
</evidence>
<evidence type="ECO:0000256" key="4">
    <source>
        <dbReference type="ARBA" id="ARBA00022692"/>
    </source>
</evidence>
<feature type="transmembrane region" description="Helical" evidence="9">
    <location>
        <begin position="302"/>
        <end position="327"/>
    </location>
</feature>